<protein>
    <submittedName>
        <fullName evidence="2">Uncharacterized protein</fullName>
    </submittedName>
</protein>
<dbReference type="InterPro" id="IPR045596">
    <property type="entry name" value="DUF6459"/>
</dbReference>
<feature type="compositionally biased region" description="Gly residues" evidence="1">
    <location>
        <begin position="8"/>
        <end position="26"/>
    </location>
</feature>
<evidence type="ECO:0000256" key="1">
    <source>
        <dbReference type="SAM" id="MobiDB-lite"/>
    </source>
</evidence>
<accession>A0ABP3EW35</accession>
<sequence length="195" mass="19955">MDTTARGIVGGEGSRGRAAGGAGRGRPAGRRDQRRPGGGAGPGAGAGVVPARAGVVPAQGRGVRGGGVPAQVRVGGVPRRGGPHDWFAQRILAVVSGQRPVHSLLGLTVGEAYDQLVALAPSGPLRDRMRPVLRHCGRFHPGPGVIEAFARVAAGERVSAMAFRLEQGADLRWRCAAVEIRGPRLWGSPPGAVVS</sequence>
<feature type="compositionally biased region" description="Gly residues" evidence="1">
    <location>
        <begin position="36"/>
        <end position="46"/>
    </location>
</feature>
<comment type="caution">
    <text evidence="2">The sequence shown here is derived from an EMBL/GenBank/DDBJ whole genome shotgun (WGS) entry which is preliminary data.</text>
</comment>
<organism evidence="2 3">
    <name type="scientific">Streptomyces polychromogenes</name>
    <dbReference type="NCBI Taxonomy" id="67342"/>
    <lineage>
        <taxon>Bacteria</taxon>
        <taxon>Bacillati</taxon>
        <taxon>Actinomycetota</taxon>
        <taxon>Actinomycetes</taxon>
        <taxon>Kitasatosporales</taxon>
        <taxon>Streptomycetaceae</taxon>
        <taxon>Streptomyces</taxon>
    </lineage>
</organism>
<feature type="region of interest" description="Disordered" evidence="1">
    <location>
        <begin position="1"/>
        <end position="49"/>
    </location>
</feature>
<evidence type="ECO:0000313" key="3">
    <source>
        <dbReference type="Proteomes" id="UP001501867"/>
    </source>
</evidence>
<reference evidence="3" key="1">
    <citation type="journal article" date="2019" name="Int. J. Syst. Evol. Microbiol.">
        <title>The Global Catalogue of Microorganisms (GCM) 10K type strain sequencing project: providing services to taxonomists for standard genome sequencing and annotation.</title>
        <authorList>
            <consortium name="The Broad Institute Genomics Platform"/>
            <consortium name="The Broad Institute Genome Sequencing Center for Infectious Disease"/>
            <person name="Wu L."/>
            <person name="Ma J."/>
        </authorList>
    </citation>
    <scope>NUCLEOTIDE SEQUENCE [LARGE SCALE GENOMIC DNA]</scope>
    <source>
        <strain evidence="3">JCM 4505</strain>
    </source>
</reference>
<dbReference type="RefSeq" id="WP_425580147.1">
    <property type="nucleotide sequence ID" value="NZ_BAAABV010000013.1"/>
</dbReference>
<gene>
    <name evidence="2" type="ORF">GCM10010302_19180</name>
</gene>
<keyword evidence="3" id="KW-1185">Reference proteome</keyword>
<name>A0ABP3EW35_9ACTN</name>
<dbReference type="EMBL" id="BAAABV010000013">
    <property type="protein sequence ID" value="GAA0281534.1"/>
    <property type="molecule type" value="Genomic_DNA"/>
</dbReference>
<dbReference type="Pfam" id="PF20060">
    <property type="entry name" value="DUF6459"/>
    <property type="match status" value="1"/>
</dbReference>
<proteinExistence type="predicted"/>
<dbReference type="Proteomes" id="UP001501867">
    <property type="component" value="Unassembled WGS sequence"/>
</dbReference>
<evidence type="ECO:0000313" key="2">
    <source>
        <dbReference type="EMBL" id="GAA0281534.1"/>
    </source>
</evidence>